<keyword evidence="3" id="KW-1185">Reference proteome</keyword>
<name>A0A2P6V6D8_9CHLO</name>
<dbReference type="EMBL" id="LHPF02000025">
    <property type="protein sequence ID" value="PSC69641.1"/>
    <property type="molecule type" value="Genomic_DNA"/>
</dbReference>
<accession>A0A2P6V6D8</accession>
<dbReference type="Proteomes" id="UP000239649">
    <property type="component" value="Unassembled WGS sequence"/>
</dbReference>
<evidence type="ECO:0000313" key="3">
    <source>
        <dbReference type="Proteomes" id="UP000239649"/>
    </source>
</evidence>
<feature type="region of interest" description="Disordered" evidence="1">
    <location>
        <begin position="1"/>
        <end position="20"/>
    </location>
</feature>
<reference evidence="2 3" key="1">
    <citation type="journal article" date="2018" name="Plant J.">
        <title>Genome sequences of Chlorella sorokiniana UTEX 1602 and Micractinium conductrix SAG 241.80: implications to maltose excretion by a green alga.</title>
        <authorList>
            <person name="Arriola M.B."/>
            <person name="Velmurugan N."/>
            <person name="Zhang Y."/>
            <person name="Plunkett M.H."/>
            <person name="Hondzo H."/>
            <person name="Barney B.M."/>
        </authorList>
    </citation>
    <scope>NUCLEOTIDE SEQUENCE [LARGE SCALE GENOMIC DNA]</scope>
    <source>
        <strain evidence="2 3">SAG 241.80</strain>
    </source>
</reference>
<organism evidence="2 3">
    <name type="scientific">Micractinium conductrix</name>
    <dbReference type="NCBI Taxonomy" id="554055"/>
    <lineage>
        <taxon>Eukaryota</taxon>
        <taxon>Viridiplantae</taxon>
        <taxon>Chlorophyta</taxon>
        <taxon>core chlorophytes</taxon>
        <taxon>Trebouxiophyceae</taxon>
        <taxon>Chlorellales</taxon>
        <taxon>Chlorellaceae</taxon>
        <taxon>Chlorella clade</taxon>
        <taxon>Micractinium</taxon>
    </lineage>
</organism>
<gene>
    <name evidence="2" type="ORF">C2E20_6880</name>
</gene>
<dbReference type="AlphaFoldDB" id="A0A2P6V6D8"/>
<comment type="caution">
    <text evidence="2">The sequence shown here is derived from an EMBL/GenBank/DDBJ whole genome shotgun (WGS) entry which is preliminary data.</text>
</comment>
<protein>
    <submittedName>
        <fullName evidence="2">DUF3450 domain-containing</fullName>
    </submittedName>
</protein>
<feature type="compositionally biased region" description="Low complexity" evidence="1">
    <location>
        <begin position="9"/>
        <end position="20"/>
    </location>
</feature>
<proteinExistence type="predicted"/>
<evidence type="ECO:0000313" key="2">
    <source>
        <dbReference type="EMBL" id="PSC69641.1"/>
    </source>
</evidence>
<sequence>MQAADAERQAAGQPPLPPAEAAALAESLTQAVLQMVAAPALAGDAGDGVEHELWGEVHAMRGEEAAEVAWAVERPELVLRYNRVALRRYWLAEMARALAERRQPVPWQVPPLEAIQEADSAIARGEETEAAIALEAQLAPALQVAVTVGPLPVRTLSP</sequence>
<evidence type="ECO:0000256" key="1">
    <source>
        <dbReference type="SAM" id="MobiDB-lite"/>
    </source>
</evidence>